<comment type="caution">
    <text evidence="1">The sequence shown here is derived from an EMBL/GenBank/DDBJ whole genome shotgun (WGS) entry which is preliminary data.</text>
</comment>
<reference evidence="1 2" key="1">
    <citation type="journal article" date="2015" name="Genome Announc.">
        <title>Expanding the biotechnology potential of lactobacilli through comparative genomics of 213 strains and associated genera.</title>
        <authorList>
            <person name="Sun Z."/>
            <person name="Harris H.M."/>
            <person name="McCann A."/>
            <person name="Guo C."/>
            <person name="Argimon S."/>
            <person name="Zhang W."/>
            <person name="Yang X."/>
            <person name="Jeffery I.B."/>
            <person name="Cooney J.C."/>
            <person name="Kagawa T.F."/>
            <person name="Liu W."/>
            <person name="Song Y."/>
            <person name="Salvetti E."/>
            <person name="Wrobel A."/>
            <person name="Rasinkangas P."/>
            <person name="Parkhill J."/>
            <person name="Rea M.C."/>
            <person name="O'Sullivan O."/>
            <person name="Ritari J."/>
            <person name="Douillard F.P."/>
            <person name="Paul Ross R."/>
            <person name="Yang R."/>
            <person name="Briner A.E."/>
            <person name="Felis G.E."/>
            <person name="de Vos W.M."/>
            <person name="Barrangou R."/>
            <person name="Klaenhammer T.R."/>
            <person name="Caufield P.W."/>
            <person name="Cui Y."/>
            <person name="Zhang H."/>
            <person name="O'Toole P.W."/>
        </authorList>
    </citation>
    <scope>NUCLEOTIDE SEQUENCE [LARGE SCALE GENOMIC DNA]</scope>
    <source>
        <strain evidence="1 2">DSM 16982</strain>
    </source>
</reference>
<dbReference type="PATRIC" id="fig|1423774.3.peg.381"/>
<dbReference type="Proteomes" id="UP000051302">
    <property type="component" value="Unassembled WGS sequence"/>
</dbReference>
<evidence type="ECO:0000313" key="2">
    <source>
        <dbReference type="Proteomes" id="UP000051302"/>
    </source>
</evidence>
<accession>A0A0R1WNB6</accession>
<sequence>MAGARNKQSVGQWITKRRIKEEYVINIANSVDDDRFVMAMNCYIYHLPSALLELADEFSDDSLGLLIGTQEVDTDSDGAISNMVHELSKKEPDLDVIKLGVKKMTRTSEIMMLASRKLCNRFGITMKQAVLERG</sequence>
<dbReference type="AlphaFoldDB" id="A0A0R1WNB6"/>
<organism evidence="1 2">
    <name type="scientific">Companilactobacillus nantensis DSM 16982</name>
    <dbReference type="NCBI Taxonomy" id="1423774"/>
    <lineage>
        <taxon>Bacteria</taxon>
        <taxon>Bacillati</taxon>
        <taxon>Bacillota</taxon>
        <taxon>Bacilli</taxon>
        <taxon>Lactobacillales</taxon>
        <taxon>Lactobacillaceae</taxon>
        <taxon>Companilactobacillus</taxon>
    </lineage>
</organism>
<dbReference type="STRING" id="1423774.FD31_GL000370"/>
<evidence type="ECO:0000313" key="1">
    <source>
        <dbReference type="EMBL" id="KRM17291.1"/>
    </source>
</evidence>
<name>A0A0R1WNB6_9LACO</name>
<protein>
    <submittedName>
        <fullName evidence="1">Uncharacterized protein</fullName>
    </submittedName>
</protein>
<dbReference type="EMBL" id="AZFV01000011">
    <property type="protein sequence ID" value="KRM17291.1"/>
    <property type="molecule type" value="Genomic_DNA"/>
</dbReference>
<dbReference type="RefSeq" id="WP_147007307.1">
    <property type="nucleotide sequence ID" value="NZ_AZFV01000011.1"/>
</dbReference>
<keyword evidence="2" id="KW-1185">Reference proteome</keyword>
<proteinExistence type="predicted"/>
<gene>
    <name evidence="1" type="ORF">FD31_GL000370</name>
</gene>